<feature type="transmembrane region" description="Helical" evidence="15">
    <location>
        <begin position="108"/>
        <end position="127"/>
    </location>
</feature>
<evidence type="ECO:0000256" key="8">
    <source>
        <dbReference type="ARBA" id="ARBA00023054"/>
    </source>
</evidence>
<dbReference type="GO" id="GO:0034702">
    <property type="term" value="C:monoatomic ion channel complex"/>
    <property type="evidence" value="ECO:0007669"/>
    <property type="project" value="UniProtKB-KW"/>
</dbReference>
<evidence type="ECO:0000256" key="13">
    <source>
        <dbReference type="SAM" id="Coils"/>
    </source>
</evidence>
<dbReference type="PANTHER" id="PTHR46480">
    <property type="entry name" value="F20B24.22"/>
    <property type="match status" value="1"/>
</dbReference>
<keyword evidence="4" id="KW-1003">Cell membrane</keyword>
<protein>
    <recommendedName>
        <fullName evidence="2">Voltage-gated hydrogen channel 1</fullName>
    </recommendedName>
    <alternativeName>
        <fullName evidence="12">Hydrogen voltage-gated channel 1</fullName>
    </alternativeName>
</protein>
<evidence type="ECO:0000313" key="19">
    <source>
        <dbReference type="WBParaSite" id="HNAJ_0000042701-mRNA-1"/>
    </source>
</evidence>
<keyword evidence="5 15" id="KW-0812">Transmembrane</keyword>
<accession>A0A0R3T0R3</accession>
<dbReference type="InterPro" id="IPR027359">
    <property type="entry name" value="Volt_channel_dom_sf"/>
</dbReference>
<comment type="subcellular location">
    <subcellularLocation>
        <location evidence="1">Cell membrane</location>
        <topology evidence="1">Multi-pass membrane protein</topology>
    </subcellularLocation>
</comment>
<evidence type="ECO:0000313" key="17">
    <source>
        <dbReference type="EMBL" id="VDN96287.1"/>
    </source>
</evidence>
<feature type="region of interest" description="Disordered" evidence="14">
    <location>
        <begin position="1"/>
        <end position="43"/>
    </location>
</feature>
<evidence type="ECO:0000259" key="16">
    <source>
        <dbReference type="Pfam" id="PF00520"/>
    </source>
</evidence>
<evidence type="ECO:0000256" key="15">
    <source>
        <dbReference type="SAM" id="Phobius"/>
    </source>
</evidence>
<dbReference type="AlphaFoldDB" id="A0A0R3T0R3"/>
<evidence type="ECO:0000256" key="4">
    <source>
        <dbReference type="ARBA" id="ARBA00022475"/>
    </source>
</evidence>
<dbReference type="EMBL" id="UZAE01000111">
    <property type="protein sequence ID" value="VDN96287.1"/>
    <property type="molecule type" value="Genomic_DNA"/>
</dbReference>
<feature type="coiled-coil region" evidence="13">
    <location>
        <begin position="375"/>
        <end position="406"/>
    </location>
</feature>
<reference evidence="19" key="1">
    <citation type="submission" date="2016-04" db="UniProtKB">
        <authorList>
            <consortium name="WormBaseParasite"/>
        </authorList>
    </citation>
    <scope>IDENTIFICATION</scope>
</reference>
<evidence type="ECO:0000256" key="1">
    <source>
        <dbReference type="ARBA" id="ARBA00004651"/>
    </source>
</evidence>
<evidence type="ECO:0000256" key="11">
    <source>
        <dbReference type="ARBA" id="ARBA00023303"/>
    </source>
</evidence>
<evidence type="ECO:0000256" key="12">
    <source>
        <dbReference type="ARBA" id="ARBA00031989"/>
    </source>
</evidence>
<name>A0A0R3T0R3_RODNA</name>
<evidence type="ECO:0000256" key="2">
    <source>
        <dbReference type="ARBA" id="ARBA00015897"/>
    </source>
</evidence>
<dbReference type="PANTHER" id="PTHR46480:SF1">
    <property type="entry name" value="VOLTAGE-GATED HYDROGEN CHANNEL 1"/>
    <property type="match status" value="1"/>
</dbReference>
<dbReference type="GO" id="GO:0005886">
    <property type="term" value="C:plasma membrane"/>
    <property type="evidence" value="ECO:0007669"/>
    <property type="project" value="UniProtKB-SubCell"/>
</dbReference>
<dbReference type="Gene3D" id="1.20.120.350">
    <property type="entry name" value="Voltage-gated potassium channels. Chain C"/>
    <property type="match status" value="1"/>
</dbReference>
<organism evidence="19">
    <name type="scientific">Rodentolepis nana</name>
    <name type="common">Dwarf tapeworm</name>
    <name type="synonym">Hymenolepis nana</name>
    <dbReference type="NCBI Taxonomy" id="102285"/>
    <lineage>
        <taxon>Eukaryota</taxon>
        <taxon>Metazoa</taxon>
        <taxon>Spiralia</taxon>
        <taxon>Lophotrochozoa</taxon>
        <taxon>Platyhelminthes</taxon>
        <taxon>Cestoda</taxon>
        <taxon>Eucestoda</taxon>
        <taxon>Cyclophyllidea</taxon>
        <taxon>Hymenolepididae</taxon>
        <taxon>Rodentolepis</taxon>
    </lineage>
</organism>
<evidence type="ECO:0000256" key="7">
    <source>
        <dbReference type="ARBA" id="ARBA00022989"/>
    </source>
</evidence>
<evidence type="ECO:0000256" key="3">
    <source>
        <dbReference type="ARBA" id="ARBA00022448"/>
    </source>
</evidence>
<gene>
    <name evidence="17" type="ORF">HNAJ_LOCUS428</name>
</gene>
<dbReference type="GO" id="GO:0030171">
    <property type="term" value="F:voltage-gated proton channel activity"/>
    <property type="evidence" value="ECO:0007669"/>
    <property type="project" value="InterPro"/>
</dbReference>
<keyword evidence="3" id="KW-0813">Transport</keyword>
<evidence type="ECO:0000256" key="10">
    <source>
        <dbReference type="ARBA" id="ARBA00023136"/>
    </source>
</evidence>
<dbReference type="OrthoDB" id="427456at2759"/>
<keyword evidence="8 13" id="KW-0175">Coiled coil</keyword>
<dbReference type="WBParaSite" id="HNAJ_0000042701-mRNA-1">
    <property type="protein sequence ID" value="HNAJ_0000042701-mRNA-1"/>
    <property type="gene ID" value="HNAJ_0000042701"/>
</dbReference>
<keyword evidence="7 15" id="KW-1133">Transmembrane helix</keyword>
<keyword evidence="11" id="KW-0407">Ion channel</keyword>
<feature type="domain" description="Ion transport" evidence="16">
    <location>
        <begin position="280"/>
        <end position="357"/>
    </location>
</feature>
<proteinExistence type="predicted"/>
<sequence>MQRMIEKSLRQQQCEQEKQRNAVNQRRRGMLEKMPSVVSDESRETDDYTRYNYELGWANSKAFIKQLAKDNTDPSLLNEELQRHAENRRRRSWRAKCLGRFRSNIAQILLCILVLIDSGIVITEIILEIRSIQNYKQFFDIHAQRLNYIMAKQNSQWTGSWCLPTEVVRESELNITTKKRLYMKQTHHTIIQHGSTIMSDENRLAVLEDFFECWRTYVDDAEQTRLDVTVAAAITHAENSNCCDSDLRQRCINLNNSKIQEPETSEGNLTNPATLHRASEAMHYISIGVTGLFIVTTVLKIVCLGRKFFSNVYEVIDALVILTSFISDISYIKLDSQEIAAMVLLLLWRIVRLINAMLMYERQRCEFRVVLQKRARRLQERKVDNLQRTKELQEKHITNLEELARNIGCSEETLRDCKPRYVYHSKEQTQNALKSIAALTTGFMGGLVGAPFTQKDSIARFATNSLPTANPNQASLFCPTCIPMICKHKERA</sequence>
<reference evidence="17 18" key="2">
    <citation type="submission" date="2018-11" db="EMBL/GenBank/DDBJ databases">
        <authorList>
            <consortium name="Pathogen Informatics"/>
        </authorList>
    </citation>
    <scope>NUCLEOTIDE SEQUENCE [LARGE SCALE GENOMIC DNA]</scope>
</reference>
<feature type="compositionally biased region" description="Basic and acidic residues" evidence="14">
    <location>
        <begin position="1"/>
        <end position="20"/>
    </location>
</feature>
<keyword evidence="10 15" id="KW-0472">Membrane</keyword>
<evidence type="ECO:0000256" key="14">
    <source>
        <dbReference type="SAM" id="MobiDB-lite"/>
    </source>
</evidence>
<evidence type="ECO:0000313" key="18">
    <source>
        <dbReference type="Proteomes" id="UP000278807"/>
    </source>
</evidence>
<keyword evidence="6" id="KW-0851">Voltage-gated channel</keyword>
<keyword evidence="18" id="KW-1185">Reference proteome</keyword>
<evidence type="ECO:0000256" key="9">
    <source>
        <dbReference type="ARBA" id="ARBA00023065"/>
    </source>
</evidence>
<dbReference type="Proteomes" id="UP000278807">
    <property type="component" value="Unassembled WGS sequence"/>
</dbReference>
<dbReference type="Pfam" id="PF00520">
    <property type="entry name" value="Ion_trans"/>
    <property type="match status" value="1"/>
</dbReference>
<dbReference type="InterPro" id="IPR031846">
    <property type="entry name" value="Hvcn1"/>
</dbReference>
<keyword evidence="9" id="KW-0406">Ion transport</keyword>
<evidence type="ECO:0000256" key="5">
    <source>
        <dbReference type="ARBA" id="ARBA00022692"/>
    </source>
</evidence>
<dbReference type="InterPro" id="IPR005821">
    <property type="entry name" value="Ion_trans_dom"/>
</dbReference>
<evidence type="ECO:0000256" key="6">
    <source>
        <dbReference type="ARBA" id="ARBA00022882"/>
    </source>
</evidence>